<dbReference type="InterPro" id="IPR003593">
    <property type="entry name" value="AAA+_ATPase"/>
</dbReference>
<keyword evidence="6" id="KW-1185">Reference proteome</keyword>
<dbReference type="InterPro" id="IPR025158">
    <property type="entry name" value="Mg_chelat-rel_C"/>
</dbReference>
<dbReference type="NCBIfam" id="NF007365">
    <property type="entry name" value="PRK09862.1"/>
    <property type="match status" value="1"/>
</dbReference>
<evidence type="ECO:0000313" key="6">
    <source>
        <dbReference type="Proteomes" id="UP001165395"/>
    </source>
</evidence>
<keyword evidence="2" id="KW-0547">Nucleotide-binding</keyword>
<dbReference type="InterPro" id="IPR014721">
    <property type="entry name" value="Ribsml_uS5_D2-typ_fold_subgr"/>
</dbReference>
<dbReference type="InterPro" id="IPR045006">
    <property type="entry name" value="CHLI-like"/>
</dbReference>
<dbReference type="Gene3D" id="3.30.230.10">
    <property type="match status" value="1"/>
</dbReference>
<dbReference type="PANTHER" id="PTHR32039:SF7">
    <property type="entry name" value="COMPETENCE PROTEIN COMM"/>
    <property type="match status" value="1"/>
</dbReference>
<feature type="domain" description="MCM C-terminal AAA(+) ATPase" evidence="4">
    <location>
        <begin position="288"/>
        <end position="387"/>
    </location>
</feature>
<dbReference type="RefSeq" id="WP_227178529.1">
    <property type="nucleotide sequence ID" value="NZ_JAJBZT010000002.1"/>
</dbReference>
<dbReference type="InterPro" id="IPR001208">
    <property type="entry name" value="MCM_dom"/>
</dbReference>
<accession>A0ABS8D343</accession>
<reference evidence="5" key="1">
    <citation type="submission" date="2021-10" db="EMBL/GenBank/DDBJ databases">
        <title>The complete genome sequence of Leeia sp. TBRC 13508.</title>
        <authorList>
            <person name="Charoenyingcharoen P."/>
            <person name="Yukphan P."/>
        </authorList>
    </citation>
    <scope>NUCLEOTIDE SEQUENCE</scope>
    <source>
        <strain evidence="5">TBRC 13508</strain>
    </source>
</reference>
<dbReference type="Gene3D" id="3.40.50.300">
    <property type="entry name" value="P-loop containing nucleotide triphosphate hydrolases"/>
    <property type="match status" value="1"/>
</dbReference>
<dbReference type="InterPro" id="IPR004482">
    <property type="entry name" value="Mg_chelat-rel"/>
</dbReference>
<protein>
    <submittedName>
        <fullName evidence="5">YifB family Mg chelatase-like AAA ATPase</fullName>
    </submittedName>
</protein>
<dbReference type="NCBIfam" id="TIGR00368">
    <property type="entry name" value="YifB family Mg chelatase-like AAA ATPase"/>
    <property type="match status" value="1"/>
</dbReference>
<name>A0ABS8D343_9NEIS</name>
<dbReference type="PRINTS" id="PR01657">
    <property type="entry name" value="MCMFAMILY"/>
</dbReference>
<dbReference type="InterPro" id="IPR000523">
    <property type="entry name" value="Mg_chelatse_chII-like_cat_dom"/>
</dbReference>
<evidence type="ECO:0000313" key="5">
    <source>
        <dbReference type="EMBL" id="MCB6182618.1"/>
    </source>
</evidence>
<dbReference type="SUPFAM" id="SSF52540">
    <property type="entry name" value="P-loop containing nucleoside triphosphate hydrolases"/>
    <property type="match status" value="1"/>
</dbReference>
<comment type="caution">
    <text evidence="5">The sequence shown here is derived from an EMBL/GenBank/DDBJ whole genome shotgun (WGS) entry which is preliminary data.</text>
</comment>
<dbReference type="Proteomes" id="UP001165395">
    <property type="component" value="Unassembled WGS sequence"/>
</dbReference>
<gene>
    <name evidence="5" type="ORF">LIN78_03510</name>
</gene>
<dbReference type="PANTHER" id="PTHR32039">
    <property type="entry name" value="MAGNESIUM-CHELATASE SUBUNIT CHLI"/>
    <property type="match status" value="1"/>
</dbReference>
<evidence type="ECO:0000256" key="2">
    <source>
        <dbReference type="ARBA" id="ARBA00022741"/>
    </source>
</evidence>
<dbReference type="Pfam" id="PF13541">
    <property type="entry name" value="ChlI"/>
    <property type="match status" value="1"/>
</dbReference>
<dbReference type="PROSITE" id="PS50051">
    <property type="entry name" value="MCM_2"/>
    <property type="match status" value="1"/>
</dbReference>
<dbReference type="Pfam" id="PF13335">
    <property type="entry name" value="Mg_chelatase_C"/>
    <property type="match status" value="1"/>
</dbReference>
<comment type="similarity">
    <text evidence="1">Belongs to the Mg-chelatase subunits D/I family. ComM subfamily.</text>
</comment>
<evidence type="ECO:0000256" key="3">
    <source>
        <dbReference type="ARBA" id="ARBA00022840"/>
    </source>
</evidence>
<keyword evidence="3" id="KW-0067">ATP-binding</keyword>
<proteinExistence type="inferred from homology"/>
<dbReference type="Pfam" id="PF01078">
    <property type="entry name" value="Mg_chelatase"/>
    <property type="match status" value="1"/>
</dbReference>
<dbReference type="InterPro" id="IPR020568">
    <property type="entry name" value="Ribosomal_Su5_D2-typ_SF"/>
</dbReference>
<dbReference type="SMART" id="SM00382">
    <property type="entry name" value="AAA"/>
    <property type="match status" value="1"/>
</dbReference>
<sequence length="496" mass="53810">MSLAVLYSRALNGLSAPLVTVEVHLANGLPSFALVGLPEAEVKESRDRVRAAIQTAGFELPQRKITINLAPADLPKASGRFDLAMAIGILVASGQLKVKQLENYEFAGELALTGALRPIRGALAMSLATKEAGRQLILPIDNAIEAALVQDASVLPARDLLAVCAHLAELEKLLPHPHHAEMTNIQYPDLSDIKGQTQAKRALEIAAAGQHSLLLMGPPGTGKSMLAQRLPGLLPPMNDHEALEAAMVQSLGSGGWKSETWKRRPYRGPHHTASGVALVGGGSDPRPGEISLAHHGVLFLDELPEFDRKVLEVLREPLEAGHITISRAARQADFPARFQLIAAMNPCPCGYHGHPTARCRCSPDQVQRYKGKLSGPFLDRIDLMMEVPSVPPEQLAAMPQGETSESVRERVIRAFEKQHQRQGKPNSRLIAPEIEKHCQPDDAGQQLLTNATRSLNLSARAYHRILRVARTIADLSDEPAINVLHVGEAIQYRRGV</sequence>
<dbReference type="EMBL" id="JAJBZT010000002">
    <property type="protein sequence ID" value="MCB6182618.1"/>
    <property type="molecule type" value="Genomic_DNA"/>
</dbReference>
<evidence type="ECO:0000256" key="1">
    <source>
        <dbReference type="ARBA" id="ARBA00006354"/>
    </source>
</evidence>
<dbReference type="SUPFAM" id="SSF54211">
    <property type="entry name" value="Ribosomal protein S5 domain 2-like"/>
    <property type="match status" value="1"/>
</dbReference>
<evidence type="ECO:0000259" key="4">
    <source>
        <dbReference type="PROSITE" id="PS50051"/>
    </source>
</evidence>
<dbReference type="InterPro" id="IPR027417">
    <property type="entry name" value="P-loop_NTPase"/>
</dbReference>
<organism evidence="5 6">
    <name type="scientific">Leeia speluncae</name>
    <dbReference type="NCBI Taxonomy" id="2884804"/>
    <lineage>
        <taxon>Bacteria</taxon>
        <taxon>Pseudomonadati</taxon>
        <taxon>Pseudomonadota</taxon>
        <taxon>Betaproteobacteria</taxon>
        <taxon>Neisseriales</taxon>
        <taxon>Leeiaceae</taxon>
        <taxon>Leeia</taxon>
    </lineage>
</organism>